<feature type="transmembrane region" description="Helical" evidence="1">
    <location>
        <begin position="232"/>
        <end position="252"/>
    </location>
</feature>
<feature type="transmembrane region" description="Helical" evidence="1">
    <location>
        <begin position="70"/>
        <end position="88"/>
    </location>
</feature>
<evidence type="ECO:0000259" key="2">
    <source>
        <dbReference type="Pfam" id="PF00892"/>
    </source>
</evidence>
<protein>
    <submittedName>
        <fullName evidence="4">Threonine/homoserine efflux transporter RhtA</fullName>
    </submittedName>
</protein>
<evidence type="ECO:0000313" key="3">
    <source>
        <dbReference type="EMBL" id="PWJ17400.1"/>
    </source>
</evidence>
<dbReference type="SUPFAM" id="SSF103481">
    <property type="entry name" value="Multidrug resistance efflux transporter EmrE"/>
    <property type="match status" value="2"/>
</dbReference>
<reference evidence="3 5" key="2">
    <citation type="submission" date="2018-03" db="EMBL/GenBank/DDBJ databases">
        <title>Genomic Encyclopedia of Archaeal and Bacterial Type Strains, Phase II (KMG-II): from individual species to whole genera.</title>
        <authorList>
            <person name="Goeker M."/>
        </authorList>
    </citation>
    <scope>NUCLEOTIDE SEQUENCE [LARGE SCALE GENOMIC DNA]</scope>
    <source>
        <strain evidence="3 5">DSM 25227</strain>
    </source>
</reference>
<name>A0A2Y9C810_9RHOB</name>
<feature type="domain" description="EamA" evidence="2">
    <location>
        <begin position="146"/>
        <end position="270"/>
    </location>
</feature>
<dbReference type="InterPro" id="IPR037185">
    <property type="entry name" value="EmrE-like"/>
</dbReference>
<dbReference type="PANTHER" id="PTHR22911">
    <property type="entry name" value="ACYL-MALONYL CONDENSING ENZYME-RELATED"/>
    <property type="match status" value="1"/>
</dbReference>
<evidence type="ECO:0000313" key="6">
    <source>
        <dbReference type="Proteomes" id="UP000251571"/>
    </source>
</evidence>
<feature type="transmembrane region" description="Helical" evidence="1">
    <location>
        <begin position="175"/>
        <end position="193"/>
    </location>
</feature>
<keyword evidence="1" id="KW-0812">Transmembrane</keyword>
<feature type="transmembrane region" description="Helical" evidence="1">
    <location>
        <begin position="35"/>
        <end position="58"/>
    </location>
</feature>
<sequence length="279" mass="29901">MNRGLLLSVALMFVAMSLIPMGDTAAKLLTTEHGVAPFFVAFSRFGVGALMILAFAGFRVEWRLYRDWRVWLRAGFVAGGIACMVTALRTEPMATVFGAFFVGPIFSYVLSVLLLGERVTRFQTVFLMAGFGGVLLVVQPGTGGVGLWIAVLAGLFYGSYLTMSRYLSDLAPPRQLMLTQTALGTLLLAPLGAWQVPEFHATVTALVIFSGVASASGNLLLVVAYRRADATVLAPFVYFQLISATMLGWTVFGTFPNPLALTGLAILMAAGIGTVLLKR</sequence>
<organism evidence="4 6">
    <name type="scientific">Jannaschia seohaensis</name>
    <dbReference type="NCBI Taxonomy" id="475081"/>
    <lineage>
        <taxon>Bacteria</taxon>
        <taxon>Pseudomonadati</taxon>
        <taxon>Pseudomonadota</taxon>
        <taxon>Alphaproteobacteria</taxon>
        <taxon>Rhodobacterales</taxon>
        <taxon>Roseobacteraceae</taxon>
        <taxon>Jannaschia</taxon>
    </lineage>
</organism>
<accession>A0A2Y9C810</accession>
<dbReference type="RefSeq" id="WP_245947520.1">
    <property type="nucleotide sequence ID" value="NZ_QGDJ01000006.1"/>
</dbReference>
<feature type="domain" description="EamA" evidence="2">
    <location>
        <begin position="11"/>
        <end position="138"/>
    </location>
</feature>
<feature type="transmembrane region" description="Helical" evidence="1">
    <location>
        <begin position="122"/>
        <end position="139"/>
    </location>
</feature>
<dbReference type="Proteomes" id="UP000245839">
    <property type="component" value="Unassembled WGS sequence"/>
</dbReference>
<dbReference type="Pfam" id="PF00892">
    <property type="entry name" value="EamA"/>
    <property type="match status" value="2"/>
</dbReference>
<feature type="transmembrane region" description="Helical" evidence="1">
    <location>
        <begin position="94"/>
        <end position="115"/>
    </location>
</feature>
<feature type="transmembrane region" description="Helical" evidence="1">
    <location>
        <begin position="258"/>
        <end position="277"/>
    </location>
</feature>
<gene>
    <name evidence="3" type="ORF">BCF38_10610</name>
    <name evidence="4" type="ORF">SAMN05421539_10610</name>
</gene>
<dbReference type="AlphaFoldDB" id="A0A2Y9C810"/>
<evidence type="ECO:0000313" key="5">
    <source>
        <dbReference type="Proteomes" id="UP000245839"/>
    </source>
</evidence>
<dbReference type="GO" id="GO:0016020">
    <property type="term" value="C:membrane"/>
    <property type="evidence" value="ECO:0007669"/>
    <property type="project" value="InterPro"/>
</dbReference>
<proteinExistence type="predicted"/>
<evidence type="ECO:0000313" key="4">
    <source>
        <dbReference type="EMBL" id="SSA47463.1"/>
    </source>
</evidence>
<dbReference type="EMBL" id="QGDJ01000006">
    <property type="protein sequence ID" value="PWJ17400.1"/>
    <property type="molecule type" value="Genomic_DNA"/>
</dbReference>
<keyword evidence="1" id="KW-0472">Membrane</keyword>
<reference evidence="4 6" key="1">
    <citation type="submission" date="2016-10" db="EMBL/GenBank/DDBJ databases">
        <authorList>
            <person name="Cai Z."/>
        </authorList>
    </citation>
    <scope>NUCLEOTIDE SEQUENCE [LARGE SCALE GENOMIC DNA]</scope>
    <source>
        <strain evidence="4 6">DSM 25227</strain>
    </source>
</reference>
<dbReference type="EMBL" id="UETC01000006">
    <property type="protein sequence ID" value="SSA47463.1"/>
    <property type="molecule type" value="Genomic_DNA"/>
</dbReference>
<feature type="transmembrane region" description="Helical" evidence="1">
    <location>
        <begin position="199"/>
        <end position="225"/>
    </location>
</feature>
<dbReference type="InterPro" id="IPR000620">
    <property type="entry name" value="EamA_dom"/>
</dbReference>
<dbReference type="Proteomes" id="UP000251571">
    <property type="component" value="Unassembled WGS sequence"/>
</dbReference>
<keyword evidence="5" id="KW-1185">Reference proteome</keyword>
<evidence type="ECO:0000256" key="1">
    <source>
        <dbReference type="SAM" id="Phobius"/>
    </source>
</evidence>
<feature type="transmembrane region" description="Helical" evidence="1">
    <location>
        <begin position="145"/>
        <end position="163"/>
    </location>
</feature>
<keyword evidence="1" id="KW-1133">Transmembrane helix</keyword>